<protein>
    <submittedName>
        <fullName evidence="1">Uncharacterized protein</fullName>
    </submittedName>
</protein>
<organism evidence="1 2">
    <name type="scientific">Lindgomyces ingoldianus</name>
    <dbReference type="NCBI Taxonomy" id="673940"/>
    <lineage>
        <taxon>Eukaryota</taxon>
        <taxon>Fungi</taxon>
        <taxon>Dikarya</taxon>
        <taxon>Ascomycota</taxon>
        <taxon>Pezizomycotina</taxon>
        <taxon>Dothideomycetes</taxon>
        <taxon>Pleosporomycetidae</taxon>
        <taxon>Pleosporales</taxon>
        <taxon>Lindgomycetaceae</taxon>
        <taxon>Lindgomyces</taxon>
    </lineage>
</organism>
<keyword evidence="2" id="KW-1185">Reference proteome</keyword>
<proteinExistence type="predicted"/>
<name>A0ACB6RE81_9PLEO</name>
<accession>A0ACB6RE81</accession>
<evidence type="ECO:0000313" key="2">
    <source>
        <dbReference type="Proteomes" id="UP000799755"/>
    </source>
</evidence>
<sequence>MYTDTIPTSCYWLTAYVKTVISVELIFSNNCWAPGTIKRNGGTLNTEIEVSPHQRNVFRTKSRLKAEAQLLRFGSKPGIAQRTLPVVIHSIAMLMTEFIYRTLGLASVPTSHLFHLRLWSFTYKSASPRPKHYHSLQLQIFVANCISAIATSLQTGMMAGVVDSRIISQITAAAMLAMKSHCKSLTTSQWESELAAVTQASLDSGSPPICEGSSTASGIRQRGCISNMQKGGARLRGRSNMLASRSSVKPCMIGLKEKKKVTGNKQVKGGRTATTLSRLGKSRSWYTPTIADTQYFRTARGT</sequence>
<gene>
    <name evidence="1" type="ORF">BDR25DRAFT_348947</name>
</gene>
<comment type="caution">
    <text evidence="1">The sequence shown here is derived from an EMBL/GenBank/DDBJ whole genome shotgun (WGS) entry which is preliminary data.</text>
</comment>
<reference evidence="1" key="1">
    <citation type="journal article" date="2020" name="Stud. Mycol.">
        <title>101 Dothideomycetes genomes: a test case for predicting lifestyles and emergence of pathogens.</title>
        <authorList>
            <person name="Haridas S."/>
            <person name="Albert R."/>
            <person name="Binder M."/>
            <person name="Bloem J."/>
            <person name="Labutti K."/>
            <person name="Salamov A."/>
            <person name="Andreopoulos B."/>
            <person name="Baker S."/>
            <person name="Barry K."/>
            <person name="Bills G."/>
            <person name="Bluhm B."/>
            <person name="Cannon C."/>
            <person name="Castanera R."/>
            <person name="Culley D."/>
            <person name="Daum C."/>
            <person name="Ezra D."/>
            <person name="Gonzalez J."/>
            <person name="Henrissat B."/>
            <person name="Kuo A."/>
            <person name="Liang C."/>
            <person name="Lipzen A."/>
            <person name="Lutzoni F."/>
            <person name="Magnuson J."/>
            <person name="Mondo S."/>
            <person name="Nolan M."/>
            <person name="Ohm R."/>
            <person name="Pangilinan J."/>
            <person name="Park H.-J."/>
            <person name="Ramirez L."/>
            <person name="Alfaro M."/>
            <person name="Sun H."/>
            <person name="Tritt A."/>
            <person name="Yoshinaga Y."/>
            <person name="Zwiers L.-H."/>
            <person name="Turgeon B."/>
            <person name="Goodwin S."/>
            <person name="Spatafora J."/>
            <person name="Crous P."/>
            <person name="Grigoriev I."/>
        </authorList>
    </citation>
    <scope>NUCLEOTIDE SEQUENCE</scope>
    <source>
        <strain evidence="1">ATCC 200398</strain>
    </source>
</reference>
<dbReference type="EMBL" id="MU003493">
    <property type="protein sequence ID" value="KAF2477053.1"/>
    <property type="molecule type" value="Genomic_DNA"/>
</dbReference>
<evidence type="ECO:0000313" key="1">
    <source>
        <dbReference type="EMBL" id="KAF2477053.1"/>
    </source>
</evidence>
<dbReference type="Proteomes" id="UP000799755">
    <property type="component" value="Unassembled WGS sequence"/>
</dbReference>